<dbReference type="Gramene" id="PVH38867">
    <property type="protein sequence ID" value="PVH38867"/>
    <property type="gene ID" value="PAHAL_5G372100"/>
</dbReference>
<dbReference type="EMBL" id="CM008050">
    <property type="protein sequence ID" value="PVH38867.1"/>
    <property type="molecule type" value="Genomic_DNA"/>
</dbReference>
<sequence length="64" mass="7340">MLPTCPLIVRNPGISGRELIDTDTLKVLICLIRILNGIQRGLLSFHFYHVMQESQQYPSWQGVE</sequence>
<protein>
    <submittedName>
        <fullName evidence="1">Uncharacterized protein</fullName>
    </submittedName>
</protein>
<name>A0A2T8IMH4_9POAL</name>
<dbReference type="Proteomes" id="UP000243499">
    <property type="component" value="Chromosome 5"/>
</dbReference>
<proteinExistence type="predicted"/>
<accession>A0A2T8IMH4</accession>
<reference evidence="1" key="1">
    <citation type="submission" date="2018-04" db="EMBL/GenBank/DDBJ databases">
        <title>WGS assembly of Panicum hallii.</title>
        <authorList>
            <person name="Lovell J."/>
            <person name="Jenkins J."/>
            <person name="Lowry D."/>
            <person name="Mamidi S."/>
            <person name="Sreedasyam A."/>
            <person name="Weng X."/>
            <person name="Barry K."/>
            <person name="Bonette J."/>
            <person name="Campitelli B."/>
            <person name="Daum C."/>
            <person name="Gordon S."/>
            <person name="Gould B."/>
            <person name="Lipzen A."/>
            <person name="Macqueen A."/>
            <person name="Palacio-Mejia J."/>
            <person name="Plott C."/>
            <person name="Shakirov E."/>
            <person name="Shu S."/>
            <person name="Yoshinaga Y."/>
            <person name="Zane M."/>
            <person name="Rokhsar D."/>
            <person name="Grimwood J."/>
            <person name="Schmutz J."/>
            <person name="Juenger T."/>
        </authorList>
    </citation>
    <scope>NUCLEOTIDE SEQUENCE [LARGE SCALE GENOMIC DNA]</scope>
    <source>
        <strain evidence="1">FIL2</strain>
    </source>
</reference>
<evidence type="ECO:0000313" key="1">
    <source>
        <dbReference type="EMBL" id="PVH38867.1"/>
    </source>
</evidence>
<dbReference type="AlphaFoldDB" id="A0A2T8IMH4"/>
<organism evidence="1">
    <name type="scientific">Panicum hallii</name>
    <dbReference type="NCBI Taxonomy" id="206008"/>
    <lineage>
        <taxon>Eukaryota</taxon>
        <taxon>Viridiplantae</taxon>
        <taxon>Streptophyta</taxon>
        <taxon>Embryophyta</taxon>
        <taxon>Tracheophyta</taxon>
        <taxon>Spermatophyta</taxon>
        <taxon>Magnoliopsida</taxon>
        <taxon>Liliopsida</taxon>
        <taxon>Poales</taxon>
        <taxon>Poaceae</taxon>
        <taxon>PACMAD clade</taxon>
        <taxon>Panicoideae</taxon>
        <taxon>Panicodae</taxon>
        <taxon>Paniceae</taxon>
        <taxon>Panicinae</taxon>
        <taxon>Panicum</taxon>
        <taxon>Panicum sect. Panicum</taxon>
    </lineage>
</organism>
<gene>
    <name evidence="1" type="ORF">PAHAL_5G372100</name>
</gene>